<reference evidence="1 2" key="1">
    <citation type="submission" date="2018-08" db="EMBL/GenBank/DDBJ databases">
        <title>Lysobacter sp. zong2l5, whole genome shotgun sequence.</title>
        <authorList>
            <person name="Zhang X."/>
            <person name="Feng G."/>
            <person name="Zhu H."/>
        </authorList>
    </citation>
    <scope>NUCLEOTIDE SEQUENCE [LARGE SCALE GENOMIC DNA]</scope>
    <source>
        <strain evidence="2">zong2l5</strain>
    </source>
</reference>
<accession>A0A371K2B8</accession>
<keyword evidence="2" id="KW-1185">Reference proteome</keyword>
<dbReference type="AlphaFoldDB" id="A0A371K2B8"/>
<dbReference type="Gene3D" id="3.10.20.850">
    <property type="entry name" value="Protein of unknown function DUF3861"/>
    <property type="match status" value="1"/>
</dbReference>
<comment type="caution">
    <text evidence="1">The sequence shown here is derived from an EMBL/GenBank/DDBJ whole genome shotgun (WGS) entry which is preliminary data.</text>
</comment>
<dbReference type="OrthoDB" id="119700at2"/>
<organism evidence="1 2">
    <name type="scientific">Lysobacter silvisoli</name>
    <dbReference type="NCBI Taxonomy" id="2293254"/>
    <lineage>
        <taxon>Bacteria</taxon>
        <taxon>Pseudomonadati</taxon>
        <taxon>Pseudomonadota</taxon>
        <taxon>Gammaproteobacteria</taxon>
        <taxon>Lysobacterales</taxon>
        <taxon>Lysobacteraceae</taxon>
        <taxon>Lysobacter</taxon>
    </lineage>
</organism>
<dbReference type="RefSeq" id="WP_115857497.1">
    <property type="nucleotide sequence ID" value="NZ_QTSU01000001.1"/>
</dbReference>
<name>A0A371K2B8_9GAMM</name>
<sequence length="106" mass="11349">MNARAHRYRIRVDPLDHAVDPALDFEASQHDDLLAIAARLRAAALLPEQDAAALALGLKLFAGVALTHRQDPLFAAIQPALRAFIGQLKARVATALPSQPTPGGNR</sequence>
<proteinExistence type="predicted"/>
<protein>
    <submittedName>
        <fullName evidence="1">DUF3861 family protein</fullName>
    </submittedName>
</protein>
<evidence type="ECO:0000313" key="2">
    <source>
        <dbReference type="Proteomes" id="UP000264492"/>
    </source>
</evidence>
<dbReference type="InterPro" id="IPR024476">
    <property type="entry name" value="DUF3861"/>
</dbReference>
<dbReference type="Proteomes" id="UP000264492">
    <property type="component" value="Unassembled WGS sequence"/>
</dbReference>
<dbReference type="InterPro" id="IPR038194">
    <property type="entry name" value="DUF3861_sf"/>
</dbReference>
<dbReference type="Pfam" id="PF12977">
    <property type="entry name" value="DUF3861"/>
    <property type="match status" value="1"/>
</dbReference>
<evidence type="ECO:0000313" key="1">
    <source>
        <dbReference type="EMBL" id="RDZ28055.1"/>
    </source>
</evidence>
<dbReference type="EMBL" id="QTSU01000001">
    <property type="protein sequence ID" value="RDZ28055.1"/>
    <property type="molecule type" value="Genomic_DNA"/>
</dbReference>
<gene>
    <name evidence="1" type="ORF">DX914_02600</name>
</gene>